<comment type="caution">
    <text evidence="1">The sequence shown here is derived from an EMBL/GenBank/DDBJ whole genome shotgun (WGS) entry which is preliminary data.</text>
</comment>
<evidence type="ECO:0000313" key="2">
    <source>
        <dbReference type="Proteomes" id="UP000037122"/>
    </source>
</evidence>
<dbReference type="EMBL" id="LGST01000041">
    <property type="protein sequence ID" value="KND97830.1"/>
    <property type="molecule type" value="Genomic_DNA"/>
</dbReference>
<dbReference type="VEuPathDB" id="FungiDB:QG37_06246"/>
<dbReference type="Proteomes" id="UP000037122">
    <property type="component" value="Unassembled WGS sequence"/>
</dbReference>
<proteinExistence type="predicted"/>
<gene>
    <name evidence="1" type="ORF">QG37_06246</name>
</gene>
<reference evidence="2" key="1">
    <citation type="journal article" date="2015" name="BMC Genomics">
        <title>Draft genome of a commonly misdiagnosed multidrug resistant pathogen Candida auris.</title>
        <authorList>
            <person name="Chatterjee S."/>
            <person name="Alampalli S.V."/>
            <person name="Nageshan R.K."/>
            <person name="Chettiar S.T."/>
            <person name="Joshi S."/>
            <person name="Tatu U.S."/>
        </authorList>
    </citation>
    <scope>NUCLEOTIDE SEQUENCE [LARGE SCALE GENOMIC DNA]</scope>
    <source>
        <strain evidence="2">6684</strain>
    </source>
</reference>
<organism evidence="1 2">
    <name type="scientific">Candidozyma auris</name>
    <name type="common">Yeast</name>
    <name type="synonym">Candida auris</name>
    <dbReference type="NCBI Taxonomy" id="498019"/>
    <lineage>
        <taxon>Eukaryota</taxon>
        <taxon>Fungi</taxon>
        <taxon>Dikarya</taxon>
        <taxon>Ascomycota</taxon>
        <taxon>Saccharomycotina</taxon>
        <taxon>Pichiomycetes</taxon>
        <taxon>Metschnikowiaceae</taxon>
        <taxon>Candidozyma</taxon>
    </lineage>
</organism>
<dbReference type="AlphaFoldDB" id="A0A0L0NVU9"/>
<accession>A0A0L0NVU9</accession>
<protein>
    <submittedName>
        <fullName evidence="1">Uncharacterized protein</fullName>
    </submittedName>
</protein>
<name>A0A0L0NVU9_CANAR</name>
<evidence type="ECO:0000313" key="1">
    <source>
        <dbReference type="EMBL" id="KND97830.1"/>
    </source>
</evidence>
<sequence length="55" mass="6380">MDMRKIGGLFQQAVEKSTGKWKKGGRLRRTLKKSSWWVHHSRFALCAHWVQNGVG</sequence>